<dbReference type="Proteomes" id="UP000245383">
    <property type="component" value="Unassembled WGS sequence"/>
</dbReference>
<accession>A0A2T9Y1D8</accession>
<protein>
    <recommendedName>
        <fullName evidence="8">Phospho-2-dehydro-3-deoxyheptonate aldolase</fullName>
        <ecNumber evidence="8">2.5.1.54</ecNumber>
    </recommendedName>
</protein>
<dbReference type="PIRSF" id="PIRSF001361">
    <property type="entry name" value="DAHP_synthase"/>
    <property type="match status" value="1"/>
</dbReference>
<dbReference type="PANTHER" id="PTHR21225">
    <property type="entry name" value="PHOSPHO-2-DEHYDRO-3-DEOXYHEPTONATE ALDOLASE DAHP SYNTHETASE"/>
    <property type="match status" value="1"/>
</dbReference>
<keyword evidence="11" id="KW-1185">Reference proteome</keyword>
<dbReference type="NCBIfam" id="NF009395">
    <property type="entry name" value="PRK12755.1"/>
    <property type="match status" value="1"/>
</dbReference>
<sequence length="370" mass="40199">MASLNGNIHMDDVLLESYEALIPPQILQMEYPLSDVSKKVVKEGREACINIINKTDDRLLVIIGPCSIHDTKAALEYAALLAEAKKKHSNELHIVMRVYFEKPRTTVGWKGLINDPNLNNTYDINSGLRKARDLLNQITNMGIPTGCELLDTISPQFLGDQFSWGAIGARTTESQLHRELASGVSFPVGFKNGTNGNVSIALDAILAASHQHTFLGVTKLGLAAIAKTRGNPNCHVILRGGNDGPNYSAEHIENYKNQIIKAKIIDSIMVDFSHGNSCKNHLNQIKVSADVSAQIASGNSSITGVMIESHLNEGRQNLPAITPENSNSVLDSIQYGVSVTDSCISWAQTAPVLDELANAVIARRNKLKSL</sequence>
<dbReference type="NCBIfam" id="TIGR00034">
    <property type="entry name" value="aroFGH"/>
    <property type="match status" value="1"/>
</dbReference>
<evidence type="ECO:0000256" key="5">
    <source>
        <dbReference type="ARBA" id="ARBA00022679"/>
    </source>
</evidence>
<evidence type="ECO:0000256" key="7">
    <source>
        <dbReference type="ARBA" id="ARBA00047508"/>
    </source>
</evidence>
<comment type="pathway">
    <text evidence="2">Metabolic intermediate biosynthesis; chorismate biosynthesis; chorismate from D-erythrose 4-phosphate and phosphoenolpyruvate: step 1/7.</text>
</comment>
<evidence type="ECO:0000259" key="9">
    <source>
        <dbReference type="Pfam" id="PF00793"/>
    </source>
</evidence>
<reference evidence="10 11" key="1">
    <citation type="journal article" date="2018" name="MBio">
        <title>Comparative Genomics Reveals the Core Gene Toolbox for the Fungus-Insect Symbiosis.</title>
        <authorList>
            <person name="Wang Y."/>
            <person name="Stata M."/>
            <person name="Wang W."/>
            <person name="Stajich J.E."/>
            <person name="White M.M."/>
            <person name="Moncalvo J.M."/>
        </authorList>
    </citation>
    <scope>NUCLEOTIDE SEQUENCE [LARGE SCALE GENOMIC DNA]</scope>
    <source>
        <strain evidence="10 11">SWE-8-4</strain>
    </source>
</reference>
<dbReference type="GO" id="GO:0005737">
    <property type="term" value="C:cytoplasm"/>
    <property type="evidence" value="ECO:0007669"/>
    <property type="project" value="TreeGrafter"/>
</dbReference>
<dbReference type="InterPro" id="IPR006218">
    <property type="entry name" value="DAHP1/KDSA"/>
</dbReference>
<dbReference type="Pfam" id="PF00793">
    <property type="entry name" value="DAHP_synth_1"/>
    <property type="match status" value="1"/>
</dbReference>
<evidence type="ECO:0000256" key="3">
    <source>
        <dbReference type="ARBA" id="ARBA00007985"/>
    </source>
</evidence>
<comment type="function">
    <text evidence="1">Stereospecific condensation of phosphoenolpyruvate (PEP) and D-erythrose-4-phosphate (E4P) giving rise to 3-deoxy-D-arabino-heptulosonate-7-phosphate (DAHP).</text>
</comment>
<dbReference type="OrthoDB" id="4699125at2759"/>
<gene>
    <name evidence="10" type="ORF">BB561_006801</name>
</gene>
<dbReference type="InterPro" id="IPR006219">
    <property type="entry name" value="DAHP_synth_1"/>
</dbReference>
<dbReference type="Gene3D" id="3.20.20.70">
    <property type="entry name" value="Aldolase class I"/>
    <property type="match status" value="1"/>
</dbReference>
<dbReference type="InterPro" id="IPR013785">
    <property type="entry name" value="Aldolase_TIM"/>
</dbReference>
<dbReference type="STRING" id="133385.A0A2T9Y1D8"/>
<dbReference type="AlphaFoldDB" id="A0A2T9Y1D8"/>
<evidence type="ECO:0000256" key="1">
    <source>
        <dbReference type="ARBA" id="ARBA00003726"/>
    </source>
</evidence>
<organism evidence="10 11">
    <name type="scientific">Smittium simulii</name>
    <dbReference type="NCBI Taxonomy" id="133385"/>
    <lineage>
        <taxon>Eukaryota</taxon>
        <taxon>Fungi</taxon>
        <taxon>Fungi incertae sedis</taxon>
        <taxon>Zoopagomycota</taxon>
        <taxon>Kickxellomycotina</taxon>
        <taxon>Harpellomycetes</taxon>
        <taxon>Harpellales</taxon>
        <taxon>Legeriomycetaceae</taxon>
        <taxon>Smittium</taxon>
    </lineage>
</organism>
<proteinExistence type="inferred from homology"/>
<comment type="catalytic activity">
    <reaction evidence="7 8">
        <text>D-erythrose 4-phosphate + phosphoenolpyruvate + H2O = 7-phospho-2-dehydro-3-deoxy-D-arabino-heptonate + phosphate</text>
        <dbReference type="Rhea" id="RHEA:14717"/>
        <dbReference type="ChEBI" id="CHEBI:15377"/>
        <dbReference type="ChEBI" id="CHEBI:16897"/>
        <dbReference type="ChEBI" id="CHEBI:43474"/>
        <dbReference type="ChEBI" id="CHEBI:58394"/>
        <dbReference type="ChEBI" id="CHEBI:58702"/>
        <dbReference type="EC" id="2.5.1.54"/>
    </reaction>
</comment>
<evidence type="ECO:0000256" key="6">
    <source>
        <dbReference type="ARBA" id="ARBA00023141"/>
    </source>
</evidence>
<evidence type="ECO:0000313" key="11">
    <source>
        <dbReference type="Proteomes" id="UP000245383"/>
    </source>
</evidence>
<evidence type="ECO:0000313" key="10">
    <source>
        <dbReference type="EMBL" id="PVU86145.1"/>
    </source>
</evidence>
<keyword evidence="5 8" id="KW-0808">Transferase</keyword>
<feature type="domain" description="DAHP synthetase I/KDSA" evidence="9">
    <location>
        <begin position="50"/>
        <end position="350"/>
    </location>
</feature>
<keyword evidence="4 8" id="KW-0028">Amino-acid biosynthesis</keyword>
<dbReference type="EC" id="2.5.1.54" evidence="8"/>
<dbReference type="FunFam" id="3.20.20.70:FF:000005">
    <property type="entry name" value="Phospho-2-dehydro-3-deoxyheptonate aldolase"/>
    <property type="match status" value="1"/>
</dbReference>
<comment type="caution">
    <text evidence="10">The sequence shown here is derived from an EMBL/GenBank/DDBJ whole genome shotgun (WGS) entry which is preliminary data.</text>
</comment>
<name>A0A2T9Y1D8_9FUNG</name>
<dbReference type="SUPFAM" id="SSF51569">
    <property type="entry name" value="Aldolase"/>
    <property type="match status" value="1"/>
</dbReference>
<dbReference type="GO" id="GO:0003849">
    <property type="term" value="F:3-deoxy-7-phosphoheptulonate synthase activity"/>
    <property type="evidence" value="ECO:0007669"/>
    <property type="project" value="UniProtKB-EC"/>
</dbReference>
<dbReference type="PANTHER" id="PTHR21225:SF12">
    <property type="entry name" value="PHOSPHO-2-DEHYDRO-3-DEOXYHEPTONATE ALDOLASE, TYROSINE-INHIBITED"/>
    <property type="match status" value="1"/>
</dbReference>
<keyword evidence="6 8" id="KW-0057">Aromatic amino acid biosynthesis</keyword>
<evidence type="ECO:0000256" key="2">
    <source>
        <dbReference type="ARBA" id="ARBA00004688"/>
    </source>
</evidence>
<dbReference type="GO" id="GO:0008652">
    <property type="term" value="P:amino acid biosynthetic process"/>
    <property type="evidence" value="ECO:0007669"/>
    <property type="project" value="UniProtKB-KW"/>
</dbReference>
<evidence type="ECO:0000256" key="8">
    <source>
        <dbReference type="PIRNR" id="PIRNR001361"/>
    </source>
</evidence>
<evidence type="ECO:0000256" key="4">
    <source>
        <dbReference type="ARBA" id="ARBA00022605"/>
    </source>
</evidence>
<dbReference type="GO" id="GO:0009073">
    <property type="term" value="P:aromatic amino acid family biosynthetic process"/>
    <property type="evidence" value="ECO:0007669"/>
    <property type="project" value="UniProtKB-KW"/>
</dbReference>
<comment type="similarity">
    <text evidence="3 8">Belongs to the class-I DAHP synthase family.</text>
</comment>
<dbReference type="EMBL" id="MBFR01000720">
    <property type="protein sequence ID" value="PVU86145.1"/>
    <property type="molecule type" value="Genomic_DNA"/>
</dbReference>